<dbReference type="EMBL" id="ACOM01000005">
    <property type="protein sequence ID" value="EEP54639.1"/>
    <property type="molecule type" value="Genomic_DNA"/>
</dbReference>
<dbReference type="Proteomes" id="UP000003081">
    <property type="component" value="Unassembled WGS sequence"/>
</dbReference>
<comment type="caution">
    <text evidence="1">The sequence shown here is derived from an EMBL/GenBank/DDBJ whole genome shotgun (WGS) entry which is preliminary data.</text>
</comment>
<evidence type="ECO:0008006" key="3">
    <source>
        <dbReference type="Google" id="ProtNLM"/>
    </source>
</evidence>
<evidence type="ECO:0000313" key="1">
    <source>
        <dbReference type="EMBL" id="EEP54639.1"/>
    </source>
</evidence>
<dbReference type="HOGENOM" id="CLU_107958_0_1_9"/>
<dbReference type="eggNOG" id="COG3747">
    <property type="taxonomic scope" value="Bacteria"/>
</dbReference>
<gene>
    <name evidence="1" type="ORF">CLP_2698</name>
</gene>
<proteinExistence type="predicted"/>
<evidence type="ECO:0000313" key="2">
    <source>
        <dbReference type="Proteomes" id="UP000003081"/>
    </source>
</evidence>
<name>C4IH04_CLOBU</name>
<accession>C4IH04</accession>
<organism evidence="1 2">
    <name type="scientific">Clostridium butyricum E4 str. BoNT E BL5262</name>
    <dbReference type="NCBI Taxonomy" id="632245"/>
    <lineage>
        <taxon>Bacteria</taxon>
        <taxon>Bacillati</taxon>
        <taxon>Bacillota</taxon>
        <taxon>Clostridia</taxon>
        <taxon>Eubacteriales</taxon>
        <taxon>Clostridiaceae</taxon>
        <taxon>Clostridium</taxon>
    </lineage>
</organism>
<dbReference type="RefSeq" id="WP_003415425.1">
    <property type="nucleotide sequence ID" value="NZ_ACOM01000005.1"/>
</dbReference>
<protein>
    <recommendedName>
        <fullName evidence="3">Phage terminase, small subunit, P27 family</fullName>
    </recommendedName>
</protein>
<reference evidence="1 2" key="1">
    <citation type="submission" date="2009-08" db="EMBL/GenBank/DDBJ databases">
        <authorList>
            <person name="Shrivastava S."/>
            <person name="Brinkac L.B."/>
            <person name="Brown J.L."/>
            <person name="Bruce D.B."/>
            <person name="Detter C."/>
            <person name="Green L.D."/>
            <person name="Munk C.A."/>
            <person name="Rogers Y.C."/>
            <person name="Tapia R."/>
            <person name="Sims D.R."/>
            <person name="Smith L.A."/>
            <person name="Smith T.J."/>
            <person name="Sutton G."/>
            <person name="Brettin T."/>
        </authorList>
    </citation>
    <scope>NUCLEOTIDE SEQUENCE [LARGE SCALE GENOMIC DNA]</scope>
    <source>
        <strain evidence="2">E4 str. BoNT E BL5262</strain>
    </source>
</reference>
<dbReference type="InterPro" id="IPR006448">
    <property type="entry name" value="Phage_term_ssu_P27"/>
</dbReference>
<sequence>MARPCKSAKVLTECSQTKEEINTRIEKEQLIRGHADNIIPSMELTESQQILFYFIVDELKASEILSNLDKFLLTKAAIAIDRLHYIEKLVNQKPKLLFNKDVMSKKDTYDKDFYRCCNELCLSPQSRAKIANININTKNAEDDAVIKALRGE</sequence>
<dbReference type="Pfam" id="PF05119">
    <property type="entry name" value="Terminase_4"/>
    <property type="match status" value="1"/>
</dbReference>
<dbReference type="AlphaFoldDB" id="C4IH04"/>
<keyword evidence="2" id="KW-1185">Reference proteome</keyword>